<dbReference type="InterPro" id="IPR006311">
    <property type="entry name" value="TAT_signal"/>
</dbReference>
<accession>A0A1I6KDD5</accession>
<reference evidence="1 2" key="1">
    <citation type="submission" date="2016-10" db="EMBL/GenBank/DDBJ databases">
        <authorList>
            <person name="de Groot N.N."/>
        </authorList>
    </citation>
    <scope>NUCLEOTIDE SEQUENCE [LARGE SCALE GENOMIC DNA]</scope>
    <source>
        <strain evidence="1 2">CGMCC 1.10457</strain>
    </source>
</reference>
<sequence>MAKQEATRGIRRRKYLTSLAGGVTATAAASMATTGTAAADVSTDHYGSVVDVVDAGADNEGNESITPVIRDVIEDDTLLQFPPGRYYMDEQVRFTDFDNLGLRGNDATLVPANWYDFEGPQYRLFRLGTHYAPGKNLRIGHFTVDQTAEDTGIRAFETYASDTLEVRNINVVGRHDSGTWGPGLFVVTDPDGDGLVKDFRAHDGGTLVENSPGDGYVGPNGILCNQGHAGTIRFVDCELGAFPDNGLYASGGTGRVIVEGGRYYNSGTASIRIGARRGDVRNATVFVDDQPWDINQEGIRLEYGDWHIVDGVTIEMDQPHGEAIHIQNDVDGTTIKNSSIRMETPAYLGVEINPSAGPTYIVNTEFEMNDSNCAILAEGDDAGEIGVEDVSITGDAEGNLMRHAIRCERNNASFRAVTIDQTAGEQRRGIALLGQDSLVYNCDIQTSGRGITVKGDEVWIQDCYSNSTRDVNSIRLYDTANDVRLKNNTFPDGVSDWGATNVVETGTEY</sequence>
<proteinExistence type="predicted"/>
<dbReference type="AlphaFoldDB" id="A0A1I6KDD5"/>
<dbReference type="InterPro" id="IPR011050">
    <property type="entry name" value="Pectin_lyase_fold/virulence"/>
</dbReference>
<dbReference type="SUPFAM" id="SSF51126">
    <property type="entry name" value="Pectin lyase-like"/>
    <property type="match status" value="2"/>
</dbReference>
<dbReference type="Proteomes" id="UP000199062">
    <property type="component" value="Unassembled WGS sequence"/>
</dbReference>
<protein>
    <recommendedName>
        <fullName evidence="3">Right handed beta helix region</fullName>
    </recommendedName>
</protein>
<gene>
    <name evidence="1" type="ORF">SAMN05216559_0547</name>
</gene>
<organism evidence="1 2">
    <name type="scientific">Halomicrobium zhouii</name>
    <dbReference type="NCBI Taxonomy" id="767519"/>
    <lineage>
        <taxon>Archaea</taxon>
        <taxon>Methanobacteriati</taxon>
        <taxon>Methanobacteriota</taxon>
        <taxon>Stenosarchaea group</taxon>
        <taxon>Halobacteria</taxon>
        <taxon>Halobacteriales</taxon>
        <taxon>Haloarculaceae</taxon>
        <taxon>Halomicrobium</taxon>
    </lineage>
</organism>
<evidence type="ECO:0000313" key="2">
    <source>
        <dbReference type="Proteomes" id="UP000199062"/>
    </source>
</evidence>
<dbReference type="PROSITE" id="PS51318">
    <property type="entry name" value="TAT"/>
    <property type="match status" value="1"/>
</dbReference>
<name>A0A1I6KDD5_9EURY</name>
<keyword evidence="2" id="KW-1185">Reference proteome</keyword>
<evidence type="ECO:0000313" key="1">
    <source>
        <dbReference type="EMBL" id="SFR88880.1"/>
    </source>
</evidence>
<dbReference type="EMBL" id="FOZK01000001">
    <property type="protein sequence ID" value="SFR88880.1"/>
    <property type="molecule type" value="Genomic_DNA"/>
</dbReference>
<evidence type="ECO:0008006" key="3">
    <source>
        <dbReference type="Google" id="ProtNLM"/>
    </source>
</evidence>